<comment type="caution">
    <text evidence="3">The sequence shown here is derived from an EMBL/GenBank/DDBJ whole genome shotgun (WGS) entry which is preliminary data.</text>
</comment>
<feature type="region of interest" description="Disordered" evidence="1">
    <location>
        <begin position="85"/>
        <end position="104"/>
    </location>
</feature>
<keyword evidence="4" id="KW-1185">Reference proteome</keyword>
<protein>
    <submittedName>
        <fullName evidence="3">Uncharacterized protein</fullName>
    </submittedName>
</protein>
<keyword evidence="2" id="KW-0472">Membrane</keyword>
<name>A0A9P6PRD2_9FUNG</name>
<dbReference type="Proteomes" id="UP000726737">
    <property type="component" value="Unassembled WGS sequence"/>
</dbReference>
<feature type="region of interest" description="Disordered" evidence="1">
    <location>
        <begin position="391"/>
        <end position="439"/>
    </location>
</feature>
<organism evidence="3 4">
    <name type="scientific">Mortierella polycephala</name>
    <dbReference type="NCBI Taxonomy" id="41804"/>
    <lineage>
        <taxon>Eukaryota</taxon>
        <taxon>Fungi</taxon>
        <taxon>Fungi incertae sedis</taxon>
        <taxon>Mucoromycota</taxon>
        <taxon>Mortierellomycotina</taxon>
        <taxon>Mortierellomycetes</taxon>
        <taxon>Mortierellales</taxon>
        <taxon>Mortierellaceae</taxon>
        <taxon>Mortierella</taxon>
    </lineage>
</organism>
<dbReference type="EMBL" id="JAAAJA010000679">
    <property type="protein sequence ID" value="KAG0250501.1"/>
    <property type="molecule type" value="Genomic_DNA"/>
</dbReference>
<evidence type="ECO:0000313" key="3">
    <source>
        <dbReference type="EMBL" id="KAG0250501.1"/>
    </source>
</evidence>
<keyword evidence="2" id="KW-1133">Transmembrane helix</keyword>
<feature type="transmembrane region" description="Helical" evidence="2">
    <location>
        <begin position="54"/>
        <end position="78"/>
    </location>
</feature>
<sequence length="439" mass="47641">MVPKPTTISGKVTTIYVPETTTSPVPTIIQDPAQEPPPGTRVEEHDQRGREGLAAWKITLIIVACFVVVLAVGAAIFVGRIKKRRRRRDKQEGGLQQQRSEGMFGVYESDLGSKDGKHNTTPEAVSARAFKSDKRGGGWRSKLRVRMPWDEPVMHRDAHLQGQPRQGPSGLWLMEDDGLNGHEEMIAAAAMYPVSYQNVSQPEIGLQPRQRPESGHGQDLMSQEQFLQHGHLRDSSRISYPPTPLPTPLPTPSSFTFPASASIQKGISSTTFASAKTTNSLAAPTLPGPFLEGRISTSTDYADGHGFGHEQRPGNYELNILASALESQRASLVLEFDTANNSGNETPAKRNTIIVDVDQLESNTKFEHVRQGPQAILGSPNSQTTQINTEQQLQKGDEDGCVGNAEAGPSSINKSRNSLSEKDTAAATVNVGSNPIVEK</sequence>
<reference evidence="3" key="1">
    <citation type="journal article" date="2020" name="Fungal Divers.">
        <title>Resolving the Mortierellaceae phylogeny through synthesis of multi-gene phylogenetics and phylogenomics.</title>
        <authorList>
            <person name="Vandepol N."/>
            <person name="Liber J."/>
            <person name="Desiro A."/>
            <person name="Na H."/>
            <person name="Kennedy M."/>
            <person name="Barry K."/>
            <person name="Grigoriev I.V."/>
            <person name="Miller A.N."/>
            <person name="O'Donnell K."/>
            <person name="Stajich J.E."/>
            <person name="Bonito G."/>
        </authorList>
    </citation>
    <scope>NUCLEOTIDE SEQUENCE</scope>
    <source>
        <strain evidence="3">KOD948</strain>
    </source>
</reference>
<keyword evidence="2" id="KW-0812">Transmembrane</keyword>
<accession>A0A9P6PRD2</accession>
<evidence type="ECO:0000256" key="1">
    <source>
        <dbReference type="SAM" id="MobiDB-lite"/>
    </source>
</evidence>
<dbReference type="AlphaFoldDB" id="A0A9P6PRD2"/>
<gene>
    <name evidence="3" type="ORF">BG011_008289</name>
</gene>
<feature type="region of interest" description="Disordered" evidence="1">
    <location>
        <begin position="23"/>
        <end position="44"/>
    </location>
</feature>
<evidence type="ECO:0000256" key="2">
    <source>
        <dbReference type="SAM" id="Phobius"/>
    </source>
</evidence>
<evidence type="ECO:0000313" key="4">
    <source>
        <dbReference type="Proteomes" id="UP000726737"/>
    </source>
</evidence>
<proteinExistence type="predicted"/>
<dbReference type="OrthoDB" id="2441670at2759"/>